<dbReference type="GO" id="GO:0008841">
    <property type="term" value="F:dihydrofolate synthase activity"/>
    <property type="evidence" value="ECO:0007669"/>
    <property type="project" value="UniProtKB-EC"/>
</dbReference>
<dbReference type="AlphaFoldDB" id="A0A368KQW5"/>
<dbReference type="Pfam" id="PF08245">
    <property type="entry name" value="Mur_ligase_M"/>
    <property type="match status" value="1"/>
</dbReference>
<evidence type="ECO:0000256" key="11">
    <source>
        <dbReference type="ARBA" id="ARBA00022741"/>
    </source>
</evidence>
<keyword evidence="13" id="KW-0460">Magnesium</keyword>
<dbReference type="Proteomes" id="UP000253562">
    <property type="component" value="Unassembled WGS sequence"/>
</dbReference>
<evidence type="ECO:0000256" key="15">
    <source>
        <dbReference type="ARBA" id="ARBA00030048"/>
    </source>
</evidence>
<evidence type="ECO:0000256" key="1">
    <source>
        <dbReference type="ARBA" id="ARBA00001946"/>
    </source>
</evidence>
<evidence type="ECO:0000259" key="23">
    <source>
        <dbReference type="Pfam" id="PF08245"/>
    </source>
</evidence>
<comment type="catalytic activity">
    <reaction evidence="21">
        <text>7,8-dihydropteroate + L-glutamate + ATP = 7,8-dihydrofolate + ADP + phosphate + H(+)</text>
        <dbReference type="Rhea" id="RHEA:23584"/>
        <dbReference type="ChEBI" id="CHEBI:15378"/>
        <dbReference type="ChEBI" id="CHEBI:17839"/>
        <dbReference type="ChEBI" id="CHEBI:29985"/>
        <dbReference type="ChEBI" id="CHEBI:30616"/>
        <dbReference type="ChEBI" id="CHEBI:43474"/>
        <dbReference type="ChEBI" id="CHEBI:57451"/>
        <dbReference type="ChEBI" id="CHEBI:456216"/>
        <dbReference type="EC" id="6.3.2.12"/>
    </reaction>
</comment>
<keyword evidence="12" id="KW-0067">ATP-binding</keyword>
<dbReference type="RefSeq" id="WP_114369837.1">
    <property type="nucleotide sequence ID" value="NZ_QPEX01000033.1"/>
</dbReference>
<protein>
    <recommendedName>
        <fullName evidence="8">Dihydrofolate synthase/folylpolyglutamate synthase</fullName>
        <ecNumber evidence="6">6.3.2.12</ecNumber>
        <ecNumber evidence="7">6.3.2.17</ecNumber>
    </recommendedName>
    <alternativeName>
        <fullName evidence="17">Folylpoly-gamma-glutamate synthetase-dihydrofolate synthetase</fullName>
    </alternativeName>
    <alternativeName>
        <fullName evidence="15">Folylpolyglutamate synthetase</fullName>
    </alternativeName>
    <alternativeName>
        <fullName evidence="16">Tetrahydrofolylpolyglutamate synthase</fullName>
    </alternativeName>
</protein>
<accession>A0A368KQW5</accession>
<evidence type="ECO:0000313" key="25">
    <source>
        <dbReference type="Proteomes" id="UP000253562"/>
    </source>
</evidence>
<evidence type="ECO:0000256" key="8">
    <source>
        <dbReference type="ARBA" id="ARBA00019357"/>
    </source>
</evidence>
<evidence type="ECO:0000256" key="17">
    <source>
        <dbReference type="ARBA" id="ARBA00032510"/>
    </source>
</evidence>
<dbReference type="OrthoDB" id="9809356at2"/>
<dbReference type="EC" id="6.3.2.17" evidence="7"/>
<evidence type="ECO:0000256" key="21">
    <source>
        <dbReference type="ARBA" id="ARBA00049161"/>
    </source>
</evidence>
<dbReference type="GO" id="GO:0004326">
    <property type="term" value="F:tetrahydrofolylpolyglutamate synthase activity"/>
    <property type="evidence" value="ECO:0007669"/>
    <property type="project" value="UniProtKB-EC"/>
</dbReference>
<comment type="function">
    <text evidence="2">Functions in two distinct reactions of the de novo folate biosynthetic pathway. Catalyzes the addition of a glutamate residue to dihydropteroate (7,8-dihydropteroate or H2Pte) to form dihydrofolate (7,8-dihydrofolate monoglutamate or H2Pte-Glu). Also catalyzes successive additions of L-glutamate to tetrahydrofolate or 10-formyltetrahydrofolate or 5,10-methylenetetrahydrofolate, leading to folylpolyglutamate derivatives.</text>
</comment>
<dbReference type="Gene3D" id="3.90.190.20">
    <property type="entry name" value="Mur ligase, C-terminal domain"/>
    <property type="match status" value="1"/>
</dbReference>
<evidence type="ECO:0000256" key="14">
    <source>
        <dbReference type="ARBA" id="ARBA00022909"/>
    </source>
</evidence>
<dbReference type="Pfam" id="PF02875">
    <property type="entry name" value="Mur_ligase_C"/>
    <property type="match status" value="1"/>
</dbReference>
<comment type="pathway">
    <text evidence="3">Cofactor biosynthesis; tetrahydrofolate biosynthesis; 7,8-dihydrofolate from 2-amino-4-hydroxy-6-hydroxymethyl-7,8-dihydropteridine diphosphate and 4-aminobenzoate: step 2/2.</text>
</comment>
<organism evidence="24 25">
    <name type="scientific">Bremerella cremea</name>
    <dbReference type="NCBI Taxonomy" id="1031537"/>
    <lineage>
        <taxon>Bacteria</taxon>
        <taxon>Pseudomonadati</taxon>
        <taxon>Planctomycetota</taxon>
        <taxon>Planctomycetia</taxon>
        <taxon>Pirellulales</taxon>
        <taxon>Pirellulaceae</taxon>
        <taxon>Bremerella</taxon>
    </lineage>
</organism>
<comment type="caution">
    <text evidence="24">The sequence shown here is derived from an EMBL/GenBank/DDBJ whole genome shotgun (WGS) entry which is preliminary data.</text>
</comment>
<reference evidence="24 25" key="1">
    <citation type="submission" date="2018-07" db="EMBL/GenBank/DDBJ databases">
        <title>Comparative genomes isolates from brazilian mangrove.</title>
        <authorList>
            <person name="De Araujo J.E."/>
            <person name="Taketani R.G."/>
            <person name="Silva M.C.P."/>
            <person name="Lourenco M.V."/>
            <person name="Oliveira V.M."/>
            <person name="Andreote F.D."/>
        </authorList>
    </citation>
    <scope>NUCLEOTIDE SEQUENCE [LARGE SCALE GENOMIC DNA]</scope>
    <source>
        <strain evidence="24 25">HEX PRIS-MGV</strain>
    </source>
</reference>
<dbReference type="SUPFAM" id="SSF53244">
    <property type="entry name" value="MurD-like peptide ligases, peptide-binding domain"/>
    <property type="match status" value="1"/>
</dbReference>
<keyword evidence="9" id="KW-0436">Ligase</keyword>
<comment type="catalytic activity">
    <reaction evidence="19">
        <text>10-formyltetrahydrofolyl-(gamma-L-Glu)(n) + L-glutamate + ATP = 10-formyltetrahydrofolyl-(gamma-L-Glu)(n+1) + ADP + phosphate + H(+)</text>
        <dbReference type="Rhea" id="RHEA:51904"/>
        <dbReference type="Rhea" id="RHEA-COMP:13088"/>
        <dbReference type="Rhea" id="RHEA-COMP:14300"/>
        <dbReference type="ChEBI" id="CHEBI:15378"/>
        <dbReference type="ChEBI" id="CHEBI:29985"/>
        <dbReference type="ChEBI" id="CHEBI:30616"/>
        <dbReference type="ChEBI" id="CHEBI:43474"/>
        <dbReference type="ChEBI" id="CHEBI:134413"/>
        <dbReference type="ChEBI" id="CHEBI:456216"/>
        <dbReference type="EC" id="6.3.2.17"/>
    </reaction>
</comment>
<feature type="domain" description="Mur ligase central" evidence="23">
    <location>
        <begin position="63"/>
        <end position="299"/>
    </location>
</feature>
<evidence type="ECO:0000256" key="6">
    <source>
        <dbReference type="ARBA" id="ARBA00013023"/>
    </source>
</evidence>
<evidence type="ECO:0000256" key="20">
    <source>
        <dbReference type="ARBA" id="ARBA00049035"/>
    </source>
</evidence>
<comment type="catalytic activity">
    <reaction evidence="20">
        <text>(6R)-5,10-methylenetetrahydrofolyl-(gamma-L-Glu)(n) + L-glutamate + ATP = (6R)-5,10-methylenetetrahydrofolyl-(gamma-L-Glu)(n+1) + ADP + phosphate + H(+)</text>
        <dbReference type="Rhea" id="RHEA:51912"/>
        <dbReference type="Rhea" id="RHEA-COMP:13257"/>
        <dbReference type="Rhea" id="RHEA-COMP:13258"/>
        <dbReference type="ChEBI" id="CHEBI:15378"/>
        <dbReference type="ChEBI" id="CHEBI:29985"/>
        <dbReference type="ChEBI" id="CHEBI:30616"/>
        <dbReference type="ChEBI" id="CHEBI:43474"/>
        <dbReference type="ChEBI" id="CHEBI:136572"/>
        <dbReference type="ChEBI" id="CHEBI:456216"/>
        <dbReference type="EC" id="6.3.2.17"/>
    </reaction>
</comment>
<dbReference type="InterPro" id="IPR001645">
    <property type="entry name" value="Folylpolyglutamate_synth"/>
</dbReference>
<evidence type="ECO:0000256" key="4">
    <source>
        <dbReference type="ARBA" id="ARBA00005150"/>
    </source>
</evidence>
<comment type="catalytic activity">
    <reaction evidence="18">
        <text>(6S)-5,6,7,8-tetrahydrofolyl-(gamma-L-Glu)(n) + L-glutamate + ATP = (6S)-5,6,7,8-tetrahydrofolyl-(gamma-L-Glu)(n+1) + ADP + phosphate + H(+)</text>
        <dbReference type="Rhea" id="RHEA:10580"/>
        <dbReference type="Rhea" id="RHEA-COMP:14738"/>
        <dbReference type="Rhea" id="RHEA-COMP:14740"/>
        <dbReference type="ChEBI" id="CHEBI:15378"/>
        <dbReference type="ChEBI" id="CHEBI:29985"/>
        <dbReference type="ChEBI" id="CHEBI:30616"/>
        <dbReference type="ChEBI" id="CHEBI:43474"/>
        <dbReference type="ChEBI" id="CHEBI:141005"/>
        <dbReference type="ChEBI" id="CHEBI:456216"/>
        <dbReference type="EC" id="6.3.2.17"/>
    </reaction>
</comment>
<comment type="similarity">
    <text evidence="5">Belongs to the folylpolyglutamate synthase family.</text>
</comment>
<dbReference type="PROSITE" id="PS01011">
    <property type="entry name" value="FOLYLPOLYGLU_SYNT_1"/>
    <property type="match status" value="1"/>
</dbReference>
<name>A0A368KQW5_9BACT</name>
<evidence type="ECO:0000259" key="22">
    <source>
        <dbReference type="Pfam" id="PF02875"/>
    </source>
</evidence>
<dbReference type="GO" id="GO:0005524">
    <property type="term" value="F:ATP binding"/>
    <property type="evidence" value="ECO:0007669"/>
    <property type="project" value="UniProtKB-KW"/>
</dbReference>
<evidence type="ECO:0000256" key="19">
    <source>
        <dbReference type="ARBA" id="ARBA00047808"/>
    </source>
</evidence>
<keyword evidence="14" id="KW-0289">Folate biosynthesis</keyword>
<evidence type="ECO:0000256" key="2">
    <source>
        <dbReference type="ARBA" id="ARBA00002714"/>
    </source>
</evidence>
<comment type="pathway">
    <text evidence="4">Cofactor biosynthesis; tetrahydrofolylpolyglutamate biosynthesis.</text>
</comment>
<dbReference type="GO" id="GO:0046656">
    <property type="term" value="P:folic acid biosynthetic process"/>
    <property type="evidence" value="ECO:0007669"/>
    <property type="project" value="UniProtKB-KW"/>
</dbReference>
<evidence type="ECO:0000256" key="5">
    <source>
        <dbReference type="ARBA" id="ARBA00008276"/>
    </source>
</evidence>
<dbReference type="NCBIfam" id="TIGR01499">
    <property type="entry name" value="folC"/>
    <property type="match status" value="1"/>
</dbReference>
<dbReference type="PANTHER" id="PTHR11136">
    <property type="entry name" value="FOLYLPOLYGLUTAMATE SYNTHASE-RELATED"/>
    <property type="match status" value="1"/>
</dbReference>
<comment type="cofactor">
    <cofactor evidence="1">
        <name>Mg(2+)</name>
        <dbReference type="ChEBI" id="CHEBI:18420"/>
    </cofactor>
</comment>
<sequence length="477" mass="52656">MDAGQSLTESTRYQEALDYLFQRINYERTTDIPYRSRSFKLDRMQALMDALGNPERKVKVIHVAGTKGKGSTSAFLANVLWKAGYQVGKFTSPHLERLEERFWLSGESCSADDIVWLVNRLVPIIKQMDEASGPEDRLTFFELTTAMGFLLFAERNVDFAVLEVGLGGRLDSTNVCHPLLCVITSISRDHMALLGDTLAQIAGEKAGIIKPGVPVVSGVEAIEARQVIADVARSHQARLWQLGEDFSSRPTDRAWKESSAGALFQQTFHFCWKENEPRAYAIGIKGQHQVANAGLAIACIELLRQMGFDISEDALREGLATTALPARIECVCDRPTIIVDAAHNDASAAALVSVLEEHFPGRRRQLVFASSGDKDHAAVLQHLLGVFDEVWLTKYSFSPRATDPAYLLSLAEKLELEKLPKLHTADDAKVAFHEAIESSGSNDVLVVTGSFFIAAEFKRFWREQQAGQASSISSAAR</sequence>
<dbReference type="InterPro" id="IPR018109">
    <property type="entry name" value="Folylpolyglutamate_synth_CS"/>
</dbReference>
<keyword evidence="10" id="KW-0479">Metal-binding</keyword>
<evidence type="ECO:0000256" key="12">
    <source>
        <dbReference type="ARBA" id="ARBA00022840"/>
    </source>
</evidence>
<dbReference type="InterPro" id="IPR013221">
    <property type="entry name" value="Mur_ligase_cen"/>
</dbReference>
<proteinExistence type="inferred from homology"/>
<feature type="domain" description="Mur ligase C-terminal" evidence="22">
    <location>
        <begin position="327"/>
        <end position="451"/>
    </location>
</feature>
<dbReference type="SUPFAM" id="SSF53623">
    <property type="entry name" value="MurD-like peptide ligases, catalytic domain"/>
    <property type="match status" value="1"/>
</dbReference>
<dbReference type="PIRSF" id="PIRSF001563">
    <property type="entry name" value="Folylpolyglu_synth"/>
    <property type="match status" value="1"/>
</dbReference>
<dbReference type="GO" id="GO:0046872">
    <property type="term" value="F:metal ion binding"/>
    <property type="evidence" value="ECO:0007669"/>
    <property type="project" value="UniProtKB-KW"/>
</dbReference>
<evidence type="ECO:0000256" key="16">
    <source>
        <dbReference type="ARBA" id="ARBA00030592"/>
    </source>
</evidence>
<dbReference type="FunFam" id="3.40.1190.10:FF:000011">
    <property type="entry name" value="Folylpolyglutamate synthase/dihydrofolate synthase"/>
    <property type="match status" value="1"/>
</dbReference>
<dbReference type="PANTHER" id="PTHR11136:SF0">
    <property type="entry name" value="DIHYDROFOLATE SYNTHETASE-RELATED"/>
    <property type="match status" value="1"/>
</dbReference>
<evidence type="ECO:0000256" key="10">
    <source>
        <dbReference type="ARBA" id="ARBA00022723"/>
    </source>
</evidence>
<dbReference type="GO" id="GO:0005737">
    <property type="term" value="C:cytoplasm"/>
    <property type="evidence" value="ECO:0007669"/>
    <property type="project" value="TreeGrafter"/>
</dbReference>
<dbReference type="Gene3D" id="3.40.1190.10">
    <property type="entry name" value="Mur-like, catalytic domain"/>
    <property type="match status" value="1"/>
</dbReference>
<dbReference type="InterPro" id="IPR036565">
    <property type="entry name" value="Mur-like_cat_sf"/>
</dbReference>
<dbReference type="InterPro" id="IPR004101">
    <property type="entry name" value="Mur_ligase_C"/>
</dbReference>
<keyword evidence="11" id="KW-0547">Nucleotide-binding</keyword>
<evidence type="ECO:0000256" key="9">
    <source>
        <dbReference type="ARBA" id="ARBA00022598"/>
    </source>
</evidence>
<dbReference type="InterPro" id="IPR036615">
    <property type="entry name" value="Mur_ligase_C_dom_sf"/>
</dbReference>
<evidence type="ECO:0000256" key="18">
    <source>
        <dbReference type="ARBA" id="ARBA00047493"/>
    </source>
</evidence>
<gene>
    <name evidence="24" type="ORF">DTL42_16310</name>
</gene>
<dbReference type="EC" id="6.3.2.12" evidence="6"/>
<dbReference type="EMBL" id="QPEX01000033">
    <property type="protein sequence ID" value="RCS46051.1"/>
    <property type="molecule type" value="Genomic_DNA"/>
</dbReference>
<evidence type="ECO:0000313" key="24">
    <source>
        <dbReference type="EMBL" id="RCS46051.1"/>
    </source>
</evidence>
<evidence type="ECO:0000256" key="7">
    <source>
        <dbReference type="ARBA" id="ARBA00013025"/>
    </source>
</evidence>
<evidence type="ECO:0000256" key="3">
    <source>
        <dbReference type="ARBA" id="ARBA00004799"/>
    </source>
</evidence>
<evidence type="ECO:0000256" key="13">
    <source>
        <dbReference type="ARBA" id="ARBA00022842"/>
    </source>
</evidence>